<dbReference type="CDD" id="cd05917">
    <property type="entry name" value="FACL_like_2"/>
    <property type="match status" value="1"/>
</dbReference>
<dbReference type="KEGG" id="osn:115218481"/>
<dbReference type="Gene3D" id="3.30.300.30">
    <property type="match status" value="1"/>
</dbReference>
<keyword evidence="10" id="KW-1185">Reference proteome</keyword>
<dbReference type="SUPFAM" id="SSF56801">
    <property type="entry name" value="Acetyl-CoA synthetase-like"/>
    <property type="match status" value="1"/>
</dbReference>
<sequence>MLRARIPAKVWNRKTSHIRNGLFIYSKHTGLDSRRNCTTDTKPLSSSGKKTLTHSYVHGPSDIPFLGSTIGNMFQEQTENNPDDEACVFYSSGIRRTFAQFLKECDQLAASFLDLGINKGDRIGIWGPNSYEWLLAQYAGFRAGIISVNVNPAFRMAELEHVVNTVGMKAIVMAGPFRDTNYYNILHQLIPDLLTSTPGDIKSKKLPSLKTIISMETKKIAGTFSFQEVLQAGTTKGVQYIRDLQKELQFDDPINIQFTSGTTGKPKGATLSHFSILNNSHSVGFRLRYNEMKHRVCMPVPLYHCFGSVVGALTMITHGTCCIFPSPGFEAKTVLTVVENERCNSMYGVPTMFIDILSHPDFPKYDLTSLRTGVMAGSVCPISLMERVMRDMHMPHITICYGSTETSPVTFQSDYNDTAERKCSTVGQVSSHTEAKIVNLDGKLLPVNEPGELYTRGYTTMLGYWNEAQKTSEVIKSGGWYATGDIGVLDENGYCKITGRIKDMIIRGGENIYPSEIETLLYKHPKVKDVQVVGLPDPRMGEEVCASIQLKEGVECSEDEIKDYCVEHLAKFKRPRYVDFVNSHPMTVTGKIQKFKIKENLIAKLNLK</sequence>
<dbReference type="Pfam" id="PF13193">
    <property type="entry name" value="AMP-binding_C"/>
    <property type="match status" value="1"/>
</dbReference>
<feature type="domain" description="AMP-dependent synthetase/ligase" evidence="8">
    <location>
        <begin position="74"/>
        <end position="465"/>
    </location>
</feature>
<dbReference type="InterPro" id="IPR020845">
    <property type="entry name" value="AMP-binding_CS"/>
</dbReference>
<dbReference type="Gene3D" id="2.30.38.10">
    <property type="entry name" value="Luciferase, Domain 3"/>
    <property type="match status" value="1"/>
</dbReference>
<dbReference type="PANTHER" id="PTHR43201:SF5">
    <property type="entry name" value="MEDIUM-CHAIN ACYL-COA LIGASE ACSF2, MITOCHONDRIAL"/>
    <property type="match status" value="1"/>
</dbReference>
<evidence type="ECO:0000313" key="10">
    <source>
        <dbReference type="Proteomes" id="UP000515154"/>
    </source>
</evidence>
<dbReference type="PROSITE" id="PS00455">
    <property type="entry name" value="AMP_BINDING"/>
    <property type="match status" value="1"/>
</dbReference>
<keyword evidence="2 11" id="KW-0436">Ligase</keyword>
<evidence type="ECO:0000256" key="7">
    <source>
        <dbReference type="ARBA" id="ARBA00048277"/>
    </source>
</evidence>
<dbReference type="Pfam" id="PF00501">
    <property type="entry name" value="AMP-binding"/>
    <property type="match status" value="1"/>
</dbReference>
<dbReference type="FunFam" id="3.40.50.12780:FF:000003">
    <property type="entry name" value="Long-chain-fatty-acid--CoA ligase FadD"/>
    <property type="match status" value="1"/>
</dbReference>
<dbReference type="FunFam" id="3.30.300.30:FF:000008">
    <property type="entry name" value="2,3-dihydroxybenzoate-AMP ligase"/>
    <property type="match status" value="1"/>
</dbReference>
<feature type="domain" description="AMP-binding enzyme C-terminal" evidence="9">
    <location>
        <begin position="516"/>
        <end position="591"/>
    </location>
</feature>
<dbReference type="RefSeq" id="XP_029644187.1">
    <property type="nucleotide sequence ID" value="XM_029788327.2"/>
</dbReference>
<gene>
    <name evidence="11" type="primary">LOC115218481</name>
</gene>
<accession>A0A6P7T1E8</accession>
<evidence type="ECO:0000259" key="9">
    <source>
        <dbReference type="Pfam" id="PF13193"/>
    </source>
</evidence>
<evidence type="ECO:0000259" key="8">
    <source>
        <dbReference type="Pfam" id="PF00501"/>
    </source>
</evidence>
<organism evidence="10 11">
    <name type="scientific">Octopus sinensis</name>
    <name type="common">East Asian common octopus</name>
    <dbReference type="NCBI Taxonomy" id="2607531"/>
    <lineage>
        <taxon>Eukaryota</taxon>
        <taxon>Metazoa</taxon>
        <taxon>Spiralia</taxon>
        <taxon>Lophotrochozoa</taxon>
        <taxon>Mollusca</taxon>
        <taxon>Cephalopoda</taxon>
        <taxon>Coleoidea</taxon>
        <taxon>Octopodiformes</taxon>
        <taxon>Octopoda</taxon>
        <taxon>Incirrata</taxon>
        <taxon>Octopodidae</taxon>
        <taxon>Octopus</taxon>
    </lineage>
</organism>
<comment type="catalytic activity">
    <reaction evidence="6">
        <text>octanoate + ATP + CoA = octanoyl-CoA + AMP + diphosphate</text>
        <dbReference type="Rhea" id="RHEA:33631"/>
        <dbReference type="ChEBI" id="CHEBI:25646"/>
        <dbReference type="ChEBI" id="CHEBI:30616"/>
        <dbReference type="ChEBI" id="CHEBI:33019"/>
        <dbReference type="ChEBI" id="CHEBI:57287"/>
        <dbReference type="ChEBI" id="CHEBI:57386"/>
        <dbReference type="ChEBI" id="CHEBI:456215"/>
    </reaction>
</comment>
<dbReference type="GO" id="GO:0031956">
    <property type="term" value="F:medium-chain fatty acid-CoA ligase activity"/>
    <property type="evidence" value="ECO:0007669"/>
    <property type="project" value="UniProtKB-EC"/>
</dbReference>
<protein>
    <recommendedName>
        <fullName evidence="5">Medium-chain acyl-CoA ligase ACSF2, mitochondrial</fullName>
        <ecNumber evidence="4">6.2.1.2</ecNumber>
    </recommendedName>
</protein>
<dbReference type="PANTHER" id="PTHR43201">
    <property type="entry name" value="ACYL-COA SYNTHETASE"/>
    <property type="match status" value="1"/>
</dbReference>
<dbReference type="Gene3D" id="3.40.50.980">
    <property type="match status" value="2"/>
</dbReference>
<reference evidence="11" key="1">
    <citation type="submission" date="2025-08" db="UniProtKB">
        <authorList>
            <consortium name="RefSeq"/>
        </authorList>
    </citation>
    <scope>IDENTIFICATION</scope>
</reference>
<evidence type="ECO:0000313" key="11">
    <source>
        <dbReference type="RefSeq" id="XP_029644187.1"/>
    </source>
</evidence>
<dbReference type="InterPro" id="IPR045851">
    <property type="entry name" value="AMP-bd_C_sf"/>
</dbReference>
<dbReference type="GO" id="GO:0006631">
    <property type="term" value="P:fatty acid metabolic process"/>
    <property type="evidence" value="ECO:0007669"/>
    <property type="project" value="TreeGrafter"/>
</dbReference>
<evidence type="ECO:0000256" key="3">
    <source>
        <dbReference type="ARBA" id="ARBA00037247"/>
    </source>
</evidence>
<evidence type="ECO:0000256" key="6">
    <source>
        <dbReference type="ARBA" id="ARBA00047319"/>
    </source>
</evidence>
<dbReference type="AlphaFoldDB" id="A0A6P7T1E8"/>
<comment type="catalytic activity">
    <reaction evidence="7">
        <text>a medium-chain fatty acid + ATP + CoA = a medium-chain fatty acyl-CoA + AMP + diphosphate</text>
        <dbReference type="Rhea" id="RHEA:48340"/>
        <dbReference type="ChEBI" id="CHEBI:30616"/>
        <dbReference type="ChEBI" id="CHEBI:33019"/>
        <dbReference type="ChEBI" id="CHEBI:57287"/>
        <dbReference type="ChEBI" id="CHEBI:59558"/>
        <dbReference type="ChEBI" id="CHEBI:90546"/>
        <dbReference type="ChEBI" id="CHEBI:456215"/>
        <dbReference type="EC" id="6.2.1.2"/>
    </reaction>
</comment>
<dbReference type="Proteomes" id="UP000515154">
    <property type="component" value="Linkage group LG13"/>
</dbReference>
<dbReference type="EC" id="6.2.1.2" evidence="4"/>
<comment type="function">
    <text evidence="3">Acyl-CoA synthases catalyze the initial reaction in fatty acid metabolism, by forming a thioester with CoA. Has some preference toward medium-chain substrates. Plays a role in adipocyte differentiation.</text>
</comment>
<proteinExistence type="inferred from homology"/>
<evidence type="ECO:0000256" key="5">
    <source>
        <dbReference type="ARBA" id="ARBA00039638"/>
    </source>
</evidence>
<dbReference type="InterPro" id="IPR025110">
    <property type="entry name" value="AMP-bd_C"/>
</dbReference>
<dbReference type="InterPro" id="IPR000873">
    <property type="entry name" value="AMP-dep_synth/lig_dom"/>
</dbReference>
<comment type="similarity">
    <text evidence="1">Belongs to the ATP-dependent AMP-binding enzyme family.</text>
</comment>
<evidence type="ECO:0000256" key="4">
    <source>
        <dbReference type="ARBA" id="ARBA00039009"/>
    </source>
</evidence>
<evidence type="ECO:0000256" key="1">
    <source>
        <dbReference type="ARBA" id="ARBA00006432"/>
    </source>
</evidence>
<name>A0A6P7T1E8_9MOLL</name>
<evidence type="ECO:0000256" key="2">
    <source>
        <dbReference type="ARBA" id="ARBA00022598"/>
    </source>
</evidence>